<feature type="transmembrane region" description="Helical" evidence="1">
    <location>
        <begin position="382"/>
        <end position="403"/>
    </location>
</feature>
<feature type="transmembrane region" description="Helical" evidence="1">
    <location>
        <begin position="303"/>
        <end position="324"/>
    </location>
</feature>
<dbReference type="GO" id="GO:0005886">
    <property type="term" value="C:plasma membrane"/>
    <property type="evidence" value="ECO:0007669"/>
    <property type="project" value="UniProtKB-SubCell"/>
</dbReference>
<protein>
    <submittedName>
        <fullName evidence="2">Lysylphosphatidylglycerol synthase-like protein</fullName>
    </submittedName>
</protein>
<feature type="transmembrane region" description="Helical" evidence="1">
    <location>
        <begin position="88"/>
        <end position="107"/>
    </location>
</feature>
<feature type="transmembrane region" description="Helical" evidence="1">
    <location>
        <begin position="230"/>
        <end position="251"/>
    </location>
</feature>
<evidence type="ECO:0000313" key="2">
    <source>
        <dbReference type="EMBL" id="ROR96291.1"/>
    </source>
</evidence>
<name>A0A3N2D938_9MICO</name>
<keyword evidence="1" id="KW-1133">Transmembrane helix</keyword>
<comment type="caution">
    <text evidence="2">The sequence shown here is derived from an EMBL/GenBank/DDBJ whole genome shotgun (WGS) entry which is preliminary data.</text>
</comment>
<dbReference type="OrthoDB" id="3775941at2"/>
<accession>A0A3N2D938</accession>
<feature type="transmembrane region" description="Helical" evidence="1">
    <location>
        <begin position="336"/>
        <end position="362"/>
    </location>
</feature>
<keyword evidence="1" id="KW-0812">Transmembrane</keyword>
<keyword evidence="3" id="KW-1185">Reference proteome</keyword>
<dbReference type="Proteomes" id="UP000275356">
    <property type="component" value="Unassembled WGS sequence"/>
</dbReference>
<gene>
    <name evidence="2" type="ORF">EDD28_0873</name>
</gene>
<sequence>MATANVVATGGPGHTRQAVPRWPRRVWRRWTSRWPPENRIATADARLPTAAHPPFWYNSGVSRAAEVPQVADQSTPVPHALRRRLTRIAIWVVVGVFAWFALTRIIGAVDWGAVAAAFGLLDPLATVLPMFLLLLLRQVLNAVPLMYYVPGLGWFRSVENDLAANVVATFAPPPGDIVLRVAMFRSWGLDPVRGMTGVTLNSFKFYAVRFLAPVIGLVLLAGFEVQRRQWVVAVLCLAVSAAILAALVLLLRSDALAELIGRIAGRLVRLVKRSADVSGYPARMVRLRHEASDSLRRGLLPSMIALVGMVLADASILAVALRGVGLDAGSLPLLEILGWVLLCYPLTTLPLFGLGVLEAIVVGAWTLTAGVEHEASIVAATIVWRAVTILGTLALGGVVLAAWRLRYGRAETSAST</sequence>
<evidence type="ECO:0000313" key="3">
    <source>
        <dbReference type="Proteomes" id="UP000275356"/>
    </source>
</evidence>
<feature type="transmembrane region" description="Helical" evidence="1">
    <location>
        <begin position="203"/>
        <end position="223"/>
    </location>
</feature>
<evidence type="ECO:0000256" key="1">
    <source>
        <dbReference type="SAM" id="Phobius"/>
    </source>
</evidence>
<keyword evidence="1" id="KW-0472">Membrane</keyword>
<dbReference type="EMBL" id="RKHQ01000001">
    <property type="protein sequence ID" value="ROR96291.1"/>
    <property type="molecule type" value="Genomic_DNA"/>
</dbReference>
<reference evidence="2 3" key="1">
    <citation type="submission" date="2018-11" db="EMBL/GenBank/DDBJ databases">
        <title>Sequencing the genomes of 1000 actinobacteria strains.</title>
        <authorList>
            <person name="Klenk H.-P."/>
        </authorList>
    </citation>
    <scope>NUCLEOTIDE SEQUENCE [LARGE SCALE GENOMIC DNA]</scope>
    <source>
        <strain evidence="2 3">DSM 13521</strain>
    </source>
</reference>
<dbReference type="AlphaFoldDB" id="A0A3N2D938"/>
<proteinExistence type="predicted"/>
<organism evidence="2 3">
    <name type="scientific">Salana multivorans</name>
    <dbReference type="NCBI Taxonomy" id="120377"/>
    <lineage>
        <taxon>Bacteria</taxon>
        <taxon>Bacillati</taxon>
        <taxon>Actinomycetota</taxon>
        <taxon>Actinomycetes</taxon>
        <taxon>Micrococcales</taxon>
        <taxon>Beutenbergiaceae</taxon>
        <taxon>Salana</taxon>
    </lineage>
</organism>
<feature type="transmembrane region" description="Helical" evidence="1">
    <location>
        <begin position="113"/>
        <end position="136"/>
    </location>
</feature>